<gene>
    <name evidence="1" type="ORF">EGYM00392_LOCUS15209</name>
</gene>
<dbReference type="AlphaFoldDB" id="A0A7S1N8L8"/>
<name>A0A7S1N8L8_9EUGL</name>
<sequence length="215" mass="23437">MKPVDKETVTELASARQLCDVKGIRKAYKELEFTQAAPKPNPYAVQQKKWTTLKVRRVGDFPGSEAEPNKRAQRSTLIILGRNLLYLARAQNYLDSQAFDLAEAANLESLICVTHNYTQARTPSSMAQSDYHEYFSPNCEPLWLQFALPQGCQSAGCGVGWIGWGGGPGGTPPPPGSTSGRYFGGPCTLLDARKCWLCATNFPVGTGTCQSSLVN</sequence>
<evidence type="ECO:0000313" key="1">
    <source>
        <dbReference type="EMBL" id="CAD9004124.1"/>
    </source>
</evidence>
<accession>A0A7S1N8L8</accession>
<reference evidence="1" key="1">
    <citation type="submission" date="2021-01" db="EMBL/GenBank/DDBJ databases">
        <authorList>
            <person name="Corre E."/>
            <person name="Pelletier E."/>
            <person name="Niang G."/>
            <person name="Scheremetjew M."/>
            <person name="Finn R."/>
            <person name="Kale V."/>
            <person name="Holt S."/>
            <person name="Cochrane G."/>
            <person name="Meng A."/>
            <person name="Brown T."/>
            <person name="Cohen L."/>
        </authorList>
    </citation>
    <scope>NUCLEOTIDE SEQUENCE</scope>
    <source>
        <strain evidence="1">NIES-381</strain>
    </source>
</reference>
<protein>
    <submittedName>
        <fullName evidence="1">Uncharacterized protein</fullName>
    </submittedName>
</protein>
<proteinExistence type="predicted"/>
<organism evidence="1">
    <name type="scientific">Eutreptiella gymnastica</name>
    <dbReference type="NCBI Taxonomy" id="73025"/>
    <lineage>
        <taxon>Eukaryota</taxon>
        <taxon>Discoba</taxon>
        <taxon>Euglenozoa</taxon>
        <taxon>Euglenida</taxon>
        <taxon>Spirocuta</taxon>
        <taxon>Euglenophyceae</taxon>
        <taxon>Eutreptiales</taxon>
        <taxon>Eutreptiaceae</taxon>
        <taxon>Eutreptiella</taxon>
    </lineage>
</organism>
<dbReference type="EMBL" id="HBGA01041798">
    <property type="protein sequence ID" value="CAD9004124.1"/>
    <property type="molecule type" value="Transcribed_RNA"/>
</dbReference>